<accession>A0A0A8ZPQ2</accession>
<sequence>MPSFHIVARCNCLKTLPIVSAYCHWFYRSGILMRLYSFNLTS</sequence>
<reference evidence="1" key="1">
    <citation type="submission" date="2014-09" db="EMBL/GenBank/DDBJ databases">
        <authorList>
            <person name="Magalhaes I.L.F."/>
            <person name="Oliveira U."/>
            <person name="Santos F.R."/>
            <person name="Vidigal T.H.D.A."/>
            <person name="Brescovit A.D."/>
            <person name="Santos A.J."/>
        </authorList>
    </citation>
    <scope>NUCLEOTIDE SEQUENCE</scope>
    <source>
        <tissue evidence="1">Shoot tissue taken approximately 20 cm above the soil surface</tissue>
    </source>
</reference>
<dbReference type="AlphaFoldDB" id="A0A0A8ZPQ2"/>
<dbReference type="EMBL" id="GBRH01256496">
    <property type="protein sequence ID" value="JAD41399.1"/>
    <property type="molecule type" value="Transcribed_RNA"/>
</dbReference>
<name>A0A0A8ZPQ2_ARUDO</name>
<organism evidence="1">
    <name type="scientific">Arundo donax</name>
    <name type="common">Giant reed</name>
    <name type="synonym">Donax arundinaceus</name>
    <dbReference type="NCBI Taxonomy" id="35708"/>
    <lineage>
        <taxon>Eukaryota</taxon>
        <taxon>Viridiplantae</taxon>
        <taxon>Streptophyta</taxon>
        <taxon>Embryophyta</taxon>
        <taxon>Tracheophyta</taxon>
        <taxon>Spermatophyta</taxon>
        <taxon>Magnoliopsida</taxon>
        <taxon>Liliopsida</taxon>
        <taxon>Poales</taxon>
        <taxon>Poaceae</taxon>
        <taxon>PACMAD clade</taxon>
        <taxon>Arundinoideae</taxon>
        <taxon>Arundineae</taxon>
        <taxon>Arundo</taxon>
    </lineage>
</organism>
<evidence type="ECO:0000313" key="1">
    <source>
        <dbReference type="EMBL" id="JAD41399.1"/>
    </source>
</evidence>
<proteinExistence type="predicted"/>
<protein>
    <submittedName>
        <fullName evidence="1">Uncharacterized protein</fullName>
    </submittedName>
</protein>
<reference evidence="1" key="2">
    <citation type="journal article" date="2015" name="Data Brief">
        <title>Shoot transcriptome of the giant reed, Arundo donax.</title>
        <authorList>
            <person name="Barrero R.A."/>
            <person name="Guerrero F.D."/>
            <person name="Moolhuijzen P."/>
            <person name="Goolsby J.A."/>
            <person name="Tidwell J."/>
            <person name="Bellgard S.E."/>
            <person name="Bellgard M.I."/>
        </authorList>
    </citation>
    <scope>NUCLEOTIDE SEQUENCE</scope>
    <source>
        <tissue evidence="1">Shoot tissue taken approximately 20 cm above the soil surface</tissue>
    </source>
</reference>